<reference evidence="2 3" key="1">
    <citation type="submission" date="2016-04" db="EMBL/GenBank/DDBJ databases">
        <title>Genome analyses suggest a sexual origin of heterokaryosis in a supposedly ancient asexual fungus.</title>
        <authorList>
            <person name="Ropars J."/>
            <person name="Sedzielewska K."/>
            <person name="Noel J."/>
            <person name="Charron P."/>
            <person name="Farinelli L."/>
            <person name="Marton T."/>
            <person name="Kruger M."/>
            <person name="Pelin A."/>
            <person name="Brachmann A."/>
            <person name="Corradi N."/>
        </authorList>
    </citation>
    <scope>NUCLEOTIDE SEQUENCE [LARGE SCALE GENOMIC DNA]</scope>
    <source>
        <strain evidence="2 3">A5</strain>
    </source>
</reference>
<protein>
    <submittedName>
        <fullName evidence="2">Uncharacterized protein</fullName>
    </submittedName>
</protein>
<dbReference type="AlphaFoldDB" id="A0A2N0NJ90"/>
<feature type="region of interest" description="Disordered" evidence="1">
    <location>
        <begin position="1"/>
        <end position="23"/>
    </location>
</feature>
<organism evidence="2 3">
    <name type="scientific">Rhizophagus irregularis</name>
    <dbReference type="NCBI Taxonomy" id="588596"/>
    <lineage>
        <taxon>Eukaryota</taxon>
        <taxon>Fungi</taxon>
        <taxon>Fungi incertae sedis</taxon>
        <taxon>Mucoromycota</taxon>
        <taxon>Glomeromycotina</taxon>
        <taxon>Glomeromycetes</taxon>
        <taxon>Glomerales</taxon>
        <taxon>Glomeraceae</taxon>
        <taxon>Rhizophagus</taxon>
    </lineage>
</organism>
<proteinExistence type="predicted"/>
<comment type="caution">
    <text evidence="2">The sequence shown here is derived from an EMBL/GenBank/DDBJ whole genome shotgun (WGS) entry which is preliminary data.</text>
</comment>
<feature type="compositionally biased region" description="Acidic residues" evidence="1">
    <location>
        <begin position="12"/>
        <end position="23"/>
    </location>
</feature>
<accession>A0A2N0NJ90</accession>
<evidence type="ECO:0000313" key="2">
    <source>
        <dbReference type="EMBL" id="PKB94642.1"/>
    </source>
</evidence>
<gene>
    <name evidence="2" type="ORF">RhiirA5_438334</name>
</gene>
<evidence type="ECO:0000313" key="3">
    <source>
        <dbReference type="Proteomes" id="UP000232722"/>
    </source>
</evidence>
<reference evidence="2 3" key="2">
    <citation type="submission" date="2017-09" db="EMBL/GenBank/DDBJ databases">
        <title>Extensive intraspecific genome diversity in a model arbuscular mycorrhizal fungus.</title>
        <authorList>
            <person name="Chen E.C."/>
            <person name="Morin E."/>
            <person name="Beaudet D."/>
            <person name="Noel J."/>
            <person name="Ndikumana S."/>
            <person name="Charron P."/>
            <person name="St-Onge C."/>
            <person name="Giorgi J."/>
            <person name="Grigoriev I.V."/>
            <person name="Roux C."/>
            <person name="Martin F.M."/>
            <person name="Corradi N."/>
        </authorList>
    </citation>
    <scope>NUCLEOTIDE SEQUENCE [LARGE SCALE GENOMIC DNA]</scope>
    <source>
        <strain evidence="2 3">A5</strain>
    </source>
</reference>
<dbReference type="EMBL" id="LLXJ01005761">
    <property type="protein sequence ID" value="PKB94642.1"/>
    <property type="molecule type" value="Genomic_DNA"/>
</dbReference>
<name>A0A2N0NJ90_9GLOM</name>
<evidence type="ECO:0000256" key="1">
    <source>
        <dbReference type="SAM" id="MobiDB-lite"/>
    </source>
</evidence>
<dbReference type="Proteomes" id="UP000232722">
    <property type="component" value="Unassembled WGS sequence"/>
</dbReference>
<sequence>METGILPSKDNESDEESNNGEDDVNAIIKLIEKEDQKDLEDVICPIKNVYLINIRNGVDFLNTRTLLYNICFNLIQDAEIENFRPHKKYDEIVETVRPNPSADDLQNEEEIIPVISLTEALINVET</sequence>